<keyword evidence="3" id="KW-0808">Transferase</keyword>
<dbReference type="PROSITE" id="PS52004">
    <property type="entry name" value="KS3_2"/>
    <property type="match status" value="1"/>
</dbReference>
<dbReference type="EMBL" id="ML733448">
    <property type="protein sequence ID" value="KAB8218547.1"/>
    <property type="molecule type" value="Genomic_DNA"/>
</dbReference>
<dbReference type="PANTHER" id="PTHR43775:SF37">
    <property type="entry name" value="SI:DKEY-61P9.11"/>
    <property type="match status" value="1"/>
</dbReference>
<evidence type="ECO:0000259" key="5">
    <source>
        <dbReference type="PROSITE" id="PS50075"/>
    </source>
</evidence>
<feature type="domain" description="PKS/mFAS DH" evidence="7">
    <location>
        <begin position="1317"/>
        <end position="1626"/>
    </location>
</feature>
<dbReference type="FunFam" id="1.10.1200.10:FF:000011">
    <property type="entry name" value="Sterigmatocystin biosynthesis polyketide synthase"/>
    <property type="match status" value="1"/>
</dbReference>
<dbReference type="SUPFAM" id="SSF52151">
    <property type="entry name" value="FabD/lysophospholipase-like"/>
    <property type="match status" value="1"/>
</dbReference>
<dbReference type="InterPro" id="IPR016035">
    <property type="entry name" value="Acyl_Trfase/lysoPLipase"/>
</dbReference>
<evidence type="ECO:0000259" key="6">
    <source>
        <dbReference type="PROSITE" id="PS52004"/>
    </source>
</evidence>
<dbReference type="FunFam" id="3.10.129.110:FF:000001">
    <property type="entry name" value="Sterigmatocystin biosynthesis polyketide synthase"/>
    <property type="match status" value="1"/>
</dbReference>
<name>A0A5N6EMK1_9EURO</name>
<feature type="domain" description="Carrier" evidence="5">
    <location>
        <begin position="1702"/>
        <end position="1779"/>
    </location>
</feature>
<dbReference type="SUPFAM" id="SSF53901">
    <property type="entry name" value="Thiolase-like"/>
    <property type="match status" value="1"/>
</dbReference>
<dbReference type="SMART" id="SM00825">
    <property type="entry name" value="PKS_KS"/>
    <property type="match status" value="1"/>
</dbReference>
<dbReference type="GO" id="GO:0044550">
    <property type="term" value="P:secondary metabolite biosynthetic process"/>
    <property type="evidence" value="ECO:0007669"/>
    <property type="project" value="TreeGrafter"/>
</dbReference>
<evidence type="ECO:0000256" key="1">
    <source>
        <dbReference type="ARBA" id="ARBA00022450"/>
    </source>
</evidence>
<dbReference type="Gene3D" id="1.10.1200.10">
    <property type="entry name" value="ACP-like"/>
    <property type="match status" value="1"/>
</dbReference>
<evidence type="ECO:0000313" key="8">
    <source>
        <dbReference type="EMBL" id="KAB8218547.1"/>
    </source>
</evidence>
<dbReference type="Pfam" id="PF16073">
    <property type="entry name" value="SAT"/>
    <property type="match status" value="1"/>
</dbReference>
<dbReference type="Pfam" id="PF00698">
    <property type="entry name" value="Acyl_transf_1"/>
    <property type="match status" value="1"/>
</dbReference>
<dbReference type="Proteomes" id="UP000326799">
    <property type="component" value="Unassembled WGS sequence"/>
</dbReference>
<sequence>MDSECATTPSSFVMLDSKELQLYHFPNEYPTADLRGLVAHLRQCSKTASHVFLRLFLDDATITLREEFRLLPDDLRATLPPFGNILDLAELPTLSKLPFGSAIESIMLLVVQLGLFIGYYDKHPSEYGLSKTRSCLTGIGAGLLVGAAVASSSTLSELPAAGAEVIRMAVRLEAVAREVGNNLEAVEQGEAPESWAKLVKGLSVETVQKELDVFNSATNLPVQSKIFISGEGIDNVIVSGPPSQLQRLFRFSEKLRYSRFVSIAVYGGPCHAPHIYNFTHVERIVEAVRPSIANRDIKKVPFISVGNGRPYEAATAVELFHCVITEILTCAVRWSKVVRSVIDRLHLTSSETLQLYTFHSYHATQELVAAKESECPACELKSFDLQSWVEADINEQPIGTSDCKIAIVGMACRFPGGADSPNLFWELLEEGRDVHQKVPANRYDVNTHTDPTGERRNTSLTPFGCFIDDPGLFDASFFNMSPREAAVCDPMYRLALVTAYEALEHSGYSPNRTPSTNPKRVGTFYGQSCDDYREANANQDVDTYLIPGNCRAFAPGRINYFFKFSGPSFNCDTACSSSLATVQIACTSLHNGDSDMIVAGGLNVLTNADGFAALSRGHFLSKTGGCKTWDVDADGYCRADGIGSIVMKRLPDALADNDNILGVISASATNHSAEAISITHPHAPSQIDLYRQVLNKAGVDPMDVDFVELHGTGTQAGDTTEIESVTKVFAPTAPRRKRPLYIGAVKANVGHGEAAAGITALIKALLVFKHSKIPRHVGVKRKLNPSFPDLEKLNVKIPWQAVPWERSPHRKRYAMVNNFSAAGGNTTLLLEEPPCPQPPSEADPRAGTVVTVSARGKTSFVNNIERLITHLERNPGLPVGDLSYTTTARRLHHTHRVGVSGQTIEDIAKGLRAYLPSAETQRPVPNEAPSVAFIFSGQGTLHSGVGRQLYELHPGFRKDINQLDDLCQSHGFPSFIPVLTDTENKTFAPLVNHLTLVSVGISLVRLLQTVGIRPSITMGASLGDYAALYAAGVLSASDSLLLAGRRAELLQSKCEMDTHAMLAIRATEEEVKENLHGARYEVAARNGRREMCLSGTIEEITHIRSNLEAAGIKCHQLNVPYAFHSTQMDPILDGFEALAQAATFKAPNVPFISCLLEDCVFDDRTINANYMRRATRETANFIPAVDKAWEMGVVDSKTIWLEIGPQPTFVQFIKNAIPGVSLILPSLRRGEDNFLTLSSTLASVYSAGIDVNWVEWHRPFERNLRLLDDLPSYSWNAKNHWLQYTGDWLLVKNQLPTCIQHADSVGIPSTLRTSLIHQVFEENISGEEGSIIIQSDLMQPEFFEAANGHRMNGHGVVTSSIHVDIALTLAKHLFDRIRPGSQRPGMDMRNLQVLQGLVLRENKTIPQQIRVVATADFSKKLSVQLQWYNVLPGSGHLDDGFASAEVNFGDNQVWLDQWASYAHLVTSRVEVLDRLANEGVANRLSRDLAYTLFANLVDYADHYRGMQQVVLHGMEAAAKVVLSSKDGGNWTIPPHHTDSVSHLAGFILNGGNAVDTRKNFFVTPGFKSFRIAKPLLPGSEYQSYVRMVSQAEPGMYAGDLYILQGGEIIGLVEGLRFRTVPRMLLDKFFSPSDAQQPGLTPCKAAVQKSSIVKELVTASPKAPGQPSVNDQHNTKPLAPVVVEKPSKPSLFVPTAETTPAASANSDAMDKVMGLIAAETSLDLAELEDATEFAAIGVDSLLSLVLAEKFKEKMGIEVKSSIFLDCTTIGALKEWLRESFL</sequence>
<evidence type="ECO:0008006" key="10">
    <source>
        <dbReference type="Google" id="ProtNLM"/>
    </source>
</evidence>
<dbReference type="InterPro" id="IPR001227">
    <property type="entry name" value="Ac_transferase_dom_sf"/>
</dbReference>
<keyword evidence="2" id="KW-0597">Phosphoprotein</keyword>
<dbReference type="InterPro" id="IPR036736">
    <property type="entry name" value="ACP-like_sf"/>
</dbReference>
<dbReference type="InterPro" id="IPR032088">
    <property type="entry name" value="SAT"/>
</dbReference>
<dbReference type="InterPro" id="IPR016039">
    <property type="entry name" value="Thiolase-like"/>
</dbReference>
<dbReference type="InterPro" id="IPR042104">
    <property type="entry name" value="PKS_dehydratase_sf"/>
</dbReference>
<evidence type="ECO:0000313" key="9">
    <source>
        <dbReference type="Proteomes" id="UP000326799"/>
    </source>
</evidence>
<evidence type="ECO:0000256" key="3">
    <source>
        <dbReference type="ARBA" id="ARBA00022679"/>
    </source>
</evidence>
<dbReference type="Gene3D" id="3.30.70.3290">
    <property type="match status" value="1"/>
</dbReference>
<dbReference type="SUPFAM" id="SSF47336">
    <property type="entry name" value="ACP-like"/>
    <property type="match status" value="1"/>
</dbReference>
<dbReference type="PANTHER" id="PTHR43775">
    <property type="entry name" value="FATTY ACID SYNTHASE"/>
    <property type="match status" value="1"/>
</dbReference>
<dbReference type="InterPro" id="IPR016036">
    <property type="entry name" value="Malonyl_transacylase_ACP-bd"/>
</dbReference>
<feature type="region of interest" description="N-terminal hotdog fold" evidence="4">
    <location>
        <begin position="1317"/>
        <end position="1460"/>
    </location>
</feature>
<dbReference type="NCBIfam" id="TIGR04532">
    <property type="entry name" value="PT_fungal_PKS"/>
    <property type="match status" value="1"/>
</dbReference>
<dbReference type="GO" id="GO:0006633">
    <property type="term" value="P:fatty acid biosynthetic process"/>
    <property type="evidence" value="ECO:0007669"/>
    <property type="project" value="TreeGrafter"/>
</dbReference>
<dbReference type="Gene3D" id="3.40.47.10">
    <property type="match status" value="1"/>
</dbReference>
<dbReference type="Pfam" id="PF00109">
    <property type="entry name" value="ketoacyl-synt"/>
    <property type="match status" value="1"/>
</dbReference>
<dbReference type="PROSITE" id="PS52019">
    <property type="entry name" value="PKS_MFAS_DH"/>
    <property type="match status" value="1"/>
</dbReference>
<evidence type="ECO:0000259" key="7">
    <source>
        <dbReference type="PROSITE" id="PS52019"/>
    </source>
</evidence>
<dbReference type="Gene3D" id="3.10.129.110">
    <property type="entry name" value="Polyketide synthase dehydratase"/>
    <property type="match status" value="1"/>
</dbReference>
<feature type="active site" description="Proton donor; for dehydratase activity" evidence="4">
    <location>
        <position position="1538"/>
    </location>
</feature>
<reference evidence="8 9" key="1">
    <citation type="submission" date="2019-04" db="EMBL/GenBank/DDBJ databases">
        <title>Fungal friends and foes A comparative genomics study of 23 Aspergillus species from section Flavi.</title>
        <authorList>
            <consortium name="DOE Joint Genome Institute"/>
            <person name="Kjaerbolling I."/>
            <person name="Vesth T.C."/>
            <person name="Frisvad J.C."/>
            <person name="Nybo J.L."/>
            <person name="Theobald S."/>
            <person name="Kildgaard S."/>
            <person name="Petersen T.I."/>
            <person name="Kuo A."/>
            <person name="Sato A."/>
            <person name="Lyhne E.K."/>
            <person name="Kogle M.E."/>
            <person name="Wiebenga A."/>
            <person name="Kun R.S."/>
            <person name="Lubbers R.J."/>
            <person name="Makela M.R."/>
            <person name="Barry K."/>
            <person name="Chovatia M."/>
            <person name="Clum A."/>
            <person name="Daum C."/>
            <person name="Haridas S."/>
            <person name="He G."/>
            <person name="LaButti K."/>
            <person name="Lipzen A."/>
            <person name="Mondo S."/>
            <person name="Pangilinan J."/>
            <person name="Riley R."/>
            <person name="Salamov A."/>
            <person name="Simmons B.A."/>
            <person name="Magnuson J.K."/>
            <person name="Henrissat B."/>
            <person name="Mortensen U.H."/>
            <person name="Larsen T.O."/>
            <person name="De vries R.P."/>
            <person name="Grigoriev I.V."/>
            <person name="Machida M."/>
            <person name="Baker S.E."/>
            <person name="Andersen M.R."/>
        </authorList>
    </citation>
    <scope>NUCLEOTIDE SEQUENCE [LARGE SCALE GENOMIC DNA]</scope>
    <source>
        <strain evidence="8 9">CBS 126849</strain>
    </source>
</reference>
<dbReference type="Pfam" id="PF02801">
    <property type="entry name" value="Ketoacyl-synt_C"/>
    <property type="match status" value="1"/>
</dbReference>
<dbReference type="InterPro" id="IPR020841">
    <property type="entry name" value="PKS_Beta-ketoAc_synthase_dom"/>
</dbReference>
<dbReference type="InterPro" id="IPR014031">
    <property type="entry name" value="Ketoacyl_synth_C"/>
</dbReference>
<protein>
    <recommendedName>
        <fullName evidence="10">Carrier domain-containing protein</fullName>
    </recommendedName>
</protein>
<dbReference type="SUPFAM" id="SSF55048">
    <property type="entry name" value="Probable ACP-binding domain of malonyl-CoA ACP transacylase"/>
    <property type="match status" value="1"/>
</dbReference>
<feature type="domain" description="Ketosynthase family 3 (KS3)" evidence="6">
    <location>
        <begin position="402"/>
        <end position="832"/>
    </location>
</feature>
<dbReference type="PROSITE" id="PS50075">
    <property type="entry name" value="CARRIER"/>
    <property type="match status" value="1"/>
</dbReference>
<keyword evidence="1" id="KW-0596">Phosphopantetheine</keyword>
<keyword evidence="9" id="KW-1185">Reference proteome</keyword>
<accession>A0A5N6EMK1</accession>
<dbReference type="Pfam" id="PF22621">
    <property type="entry name" value="CurL-like_PKS_C"/>
    <property type="match status" value="1"/>
</dbReference>
<dbReference type="InterPro" id="IPR050091">
    <property type="entry name" value="PKS_NRPS_Biosynth_Enz"/>
</dbReference>
<proteinExistence type="predicted"/>
<dbReference type="InterPro" id="IPR009081">
    <property type="entry name" value="PP-bd_ACP"/>
</dbReference>
<evidence type="ECO:0000256" key="2">
    <source>
        <dbReference type="ARBA" id="ARBA00022553"/>
    </source>
</evidence>
<dbReference type="Gene3D" id="3.40.366.10">
    <property type="entry name" value="Malonyl-Coenzyme A Acyl Carrier Protein, domain 2"/>
    <property type="match status" value="2"/>
</dbReference>
<evidence type="ECO:0000256" key="4">
    <source>
        <dbReference type="PROSITE-ProRule" id="PRU01363"/>
    </source>
</evidence>
<dbReference type="InterPro" id="IPR049900">
    <property type="entry name" value="PKS_mFAS_DH"/>
</dbReference>
<dbReference type="GO" id="GO:0004312">
    <property type="term" value="F:fatty acid synthase activity"/>
    <property type="evidence" value="ECO:0007669"/>
    <property type="project" value="TreeGrafter"/>
</dbReference>
<gene>
    <name evidence="8" type="ORF">BDV33DRAFT_205295</name>
</gene>
<dbReference type="SMART" id="SM00827">
    <property type="entry name" value="PKS_AT"/>
    <property type="match status" value="1"/>
</dbReference>
<dbReference type="CDD" id="cd00833">
    <property type="entry name" value="PKS"/>
    <property type="match status" value="1"/>
</dbReference>
<dbReference type="InterPro" id="IPR014043">
    <property type="entry name" value="Acyl_transferase_dom"/>
</dbReference>
<dbReference type="Pfam" id="PF00550">
    <property type="entry name" value="PP-binding"/>
    <property type="match status" value="1"/>
</dbReference>
<dbReference type="InterPro" id="IPR030918">
    <property type="entry name" value="PT_fungal_PKS"/>
</dbReference>
<feature type="region of interest" description="C-terminal hotdog fold" evidence="4">
    <location>
        <begin position="1480"/>
        <end position="1626"/>
    </location>
</feature>
<feature type="active site" description="Proton acceptor; for dehydratase activity" evidence="4">
    <location>
        <position position="1349"/>
    </location>
</feature>
<dbReference type="InterPro" id="IPR014030">
    <property type="entry name" value="Ketoacyl_synth_N"/>
</dbReference>
<organism evidence="8 9">
    <name type="scientific">Aspergillus novoparasiticus</name>
    <dbReference type="NCBI Taxonomy" id="986946"/>
    <lineage>
        <taxon>Eukaryota</taxon>
        <taxon>Fungi</taxon>
        <taxon>Dikarya</taxon>
        <taxon>Ascomycota</taxon>
        <taxon>Pezizomycotina</taxon>
        <taxon>Eurotiomycetes</taxon>
        <taxon>Eurotiomycetidae</taxon>
        <taxon>Eurotiales</taxon>
        <taxon>Aspergillaceae</taxon>
        <taxon>Aspergillus</taxon>
        <taxon>Aspergillus subgen. Circumdati</taxon>
    </lineage>
</organism>